<dbReference type="InterPro" id="IPR007361">
    <property type="entry name" value="DUF427"/>
</dbReference>
<dbReference type="Gene3D" id="2.170.150.40">
    <property type="entry name" value="Domain of unknown function (DUF427)"/>
    <property type="match status" value="2"/>
</dbReference>
<name>A0A4R8Q5Z4_9PEZI</name>
<evidence type="ECO:0000313" key="3">
    <source>
        <dbReference type="Proteomes" id="UP000295083"/>
    </source>
</evidence>
<protein>
    <recommendedName>
        <fullName evidence="1">DUF427 domain-containing protein</fullName>
    </recommendedName>
</protein>
<dbReference type="PANTHER" id="PTHR34310:SF9">
    <property type="entry name" value="BLR5716 PROTEIN"/>
    <property type="match status" value="1"/>
</dbReference>
<reference evidence="2 3" key="1">
    <citation type="submission" date="2018-11" db="EMBL/GenBank/DDBJ databases">
        <title>Genome sequence and assembly of Colletotrichum spinosum.</title>
        <authorList>
            <person name="Gan P."/>
            <person name="Shirasu K."/>
        </authorList>
    </citation>
    <scope>NUCLEOTIDE SEQUENCE [LARGE SCALE GENOMIC DNA]</scope>
    <source>
        <strain evidence="2 3">CBS 515.97</strain>
    </source>
</reference>
<evidence type="ECO:0000313" key="2">
    <source>
        <dbReference type="EMBL" id="TDZ33658.1"/>
    </source>
</evidence>
<gene>
    <name evidence="2" type="ORF">C8035_v010659</name>
</gene>
<keyword evidence="3" id="KW-1185">Reference proteome</keyword>
<evidence type="ECO:0000259" key="1">
    <source>
        <dbReference type="Pfam" id="PF04248"/>
    </source>
</evidence>
<organism evidence="2 3">
    <name type="scientific">Colletotrichum spinosum</name>
    <dbReference type="NCBI Taxonomy" id="1347390"/>
    <lineage>
        <taxon>Eukaryota</taxon>
        <taxon>Fungi</taxon>
        <taxon>Dikarya</taxon>
        <taxon>Ascomycota</taxon>
        <taxon>Pezizomycotina</taxon>
        <taxon>Sordariomycetes</taxon>
        <taxon>Hypocreomycetidae</taxon>
        <taxon>Glomerellales</taxon>
        <taxon>Glomerellaceae</taxon>
        <taxon>Colletotrichum</taxon>
        <taxon>Colletotrichum orbiculare species complex</taxon>
    </lineage>
</organism>
<dbReference type="InterPro" id="IPR038694">
    <property type="entry name" value="DUF427_sf"/>
</dbReference>
<sequence>MLPEPMPRVPKAARNVDGVALVLSSPRCSEGTKVKATATEDGAVVCEASISCGNWDDTCNGIPSYDCGNAYTMGRRWNFIQLTSPRHAGAKFPILPELAQYLLKNGPRKTRPTSRRVRIILNHTYIVDTTKAVHVWEHDGYPQYYIPTSELRNCNWKDKQNIHAENDGASSPASVVEVTVAAHDGLQEFKTDRALRFSDDDKAAGVLSGLIRLEFGSMDQWLEEEFPIHVHPKDPFKRIDILPSSRSVEVRVAGKTVAKTDHAVHLLETGLPTRYYLPLSAVDQSVLRKSEFTSQCPYKGDAEYYHVVVDGQEHRDLVWYYRLPTHESAAIAELLCFYNEKVDIILDGKMLERPRTMGLFAEPDEVKK</sequence>
<dbReference type="AlphaFoldDB" id="A0A4R8Q5Z4"/>
<dbReference type="EMBL" id="QAPG01000061">
    <property type="protein sequence ID" value="TDZ33658.1"/>
    <property type="molecule type" value="Genomic_DNA"/>
</dbReference>
<comment type="caution">
    <text evidence="2">The sequence shown here is derived from an EMBL/GenBank/DDBJ whole genome shotgun (WGS) entry which is preliminary data.</text>
</comment>
<accession>A0A4R8Q5Z4</accession>
<feature type="domain" description="DUF427" evidence="1">
    <location>
        <begin position="117"/>
        <end position="171"/>
    </location>
</feature>
<feature type="domain" description="DUF427" evidence="1">
    <location>
        <begin position="248"/>
        <end position="340"/>
    </location>
</feature>
<dbReference type="PANTHER" id="PTHR34310">
    <property type="entry name" value="DUF427 DOMAIN PROTEIN (AFU_ORTHOLOGUE AFUA_3G02220)"/>
    <property type="match status" value="1"/>
</dbReference>
<dbReference type="Pfam" id="PF04248">
    <property type="entry name" value="NTP_transf_9"/>
    <property type="match status" value="2"/>
</dbReference>
<dbReference type="Proteomes" id="UP000295083">
    <property type="component" value="Unassembled WGS sequence"/>
</dbReference>
<proteinExistence type="predicted"/>